<dbReference type="Proteomes" id="UP000253570">
    <property type="component" value="Unassembled WGS sequence"/>
</dbReference>
<accession>A0A368DML8</accession>
<dbReference type="SMART" id="SM00422">
    <property type="entry name" value="HTH_MERR"/>
    <property type="match status" value="1"/>
</dbReference>
<dbReference type="GO" id="GO:0006355">
    <property type="term" value="P:regulation of DNA-templated transcription"/>
    <property type="evidence" value="ECO:0007669"/>
    <property type="project" value="InterPro"/>
</dbReference>
<protein>
    <submittedName>
        <fullName evidence="2">MerR family transcriptional regulator</fullName>
    </submittedName>
</protein>
<gene>
    <name evidence="2" type="ORF">DBW71_04585</name>
</gene>
<proteinExistence type="predicted"/>
<dbReference type="SUPFAM" id="SSF46955">
    <property type="entry name" value="Putative DNA-binding domain"/>
    <property type="match status" value="1"/>
</dbReference>
<dbReference type="Pfam" id="PF13411">
    <property type="entry name" value="MerR_1"/>
    <property type="match status" value="1"/>
</dbReference>
<name>A0A368DML8_9PROT</name>
<dbReference type="CDD" id="cd04765">
    <property type="entry name" value="HTH_MlrA-like_sg2"/>
    <property type="match status" value="1"/>
</dbReference>
<sequence>MVAKSQDAFRTISEVSEELNVPPHVLRFWEKKFSSIKPMTRGGGRRFYRPNDIKLLKSIHKLLYTDMYTISGVQNIFRQKGRAHILALYDTQFKENNSQQVNKSIHKDEYRSDLFEENQIKPDPTLDFKNFLQDSLKELNEMENMLKNSYS</sequence>
<dbReference type="InterPro" id="IPR000551">
    <property type="entry name" value="MerR-type_HTH_dom"/>
</dbReference>
<feature type="domain" description="HTH merR-type" evidence="1">
    <location>
        <begin position="11"/>
        <end position="80"/>
    </location>
</feature>
<comment type="caution">
    <text evidence="2">The sequence shown here is derived from an EMBL/GenBank/DDBJ whole genome shotgun (WGS) entry which is preliminary data.</text>
</comment>
<dbReference type="EMBL" id="QOQD01000010">
    <property type="protein sequence ID" value="RCL73080.1"/>
    <property type="molecule type" value="Genomic_DNA"/>
</dbReference>
<evidence type="ECO:0000313" key="2">
    <source>
        <dbReference type="EMBL" id="RCL73080.1"/>
    </source>
</evidence>
<dbReference type="AlphaFoldDB" id="A0A368DML8"/>
<dbReference type="InterPro" id="IPR009061">
    <property type="entry name" value="DNA-bd_dom_put_sf"/>
</dbReference>
<reference evidence="2 3" key="1">
    <citation type="journal article" date="2018" name="Microbiome">
        <title>Fine metagenomic profile of the Mediterranean stratified and mixed water columns revealed by assembly and recruitment.</title>
        <authorList>
            <person name="Haro-Moreno J.M."/>
            <person name="Lopez-Perez M."/>
            <person name="De La Torre J.R."/>
            <person name="Picazo A."/>
            <person name="Camacho A."/>
            <person name="Rodriguez-Valera F."/>
        </authorList>
    </citation>
    <scope>NUCLEOTIDE SEQUENCE [LARGE SCALE GENOMIC DNA]</scope>
    <source>
        <strain evidence="2">MED-G57</strain>
    </source>
</reference>
<evidence type="ECO:0000259" key="1">
    <source>
        <dbReference type="SMART" id="SM00422"/>
    </source>
</evidence>
<dbReference type="Gene3D" id="1.10.1660.10">
    <property type="match status" value="1"/>
</dbReference>
<evidence type="ECO:0000313" key="3">
    <source>
        <dbReference type="Proteomes" id="UP000253570"/>
    </source>
</evidence>
<organism evidence="2 3">
    <name type="scientific">PS1 clade bacterium</name>
    <dbReference type="NCBI Taxonomy" id="2175152"/>
    <lineage>
        <taxon>Bacteria</taxon>
        <taxon>Pseudomonadati</taxon>
        <taxon>Pseudomonadota</taxon>
        <taxon>Alphaproteobacteria</taxon>
        <taxon>PS1 clade</taxon>
    </lineage>
</organism>
<dbReference type="GO" id="GO:0003677">
    <property type="term" value="F:DNA binding"/>
    <property type="evidence" value="ECO:0007669"/>
    <property type="project" value="InterPro"/>
</dbReference>